<evidence type="ECO:0000256" key="1">
    <source>
        <dbReference type="SAM" id="Phobius"/>
    </source>
</evidence>
<sequence>MTVVELPLWAEITVGTLVFLSASIALVCSAGLMRLRHFFERVHLPAITGTLGCWCMVLASIVFFSVKEGSLTIFPIVIAIFMSITVPISTIFLMRASLFRARQMEKSVPPSINNQTRPDVWES</sequence>
<reference evidence="2 3" key="1">
    <citation type="submission" date="2020-04" db="EMBL/GenBank/DDBJ databases">
        <title>Complete genome of a Psychrophilic, Marine, Gas Vacuolate Bacterium Polaromonas vacuolata KCTC 22033T.</title>
        <authorList>
            <person name="Hwang K."/>
            <person name="Kim K.M."/>
        </authorList>
    </citation>
    <scope>NUCLEOTIDE SEQUENCE [LARGE SCALE GENOMIC DNA]</scope>
    <source>
        <strain evidence="2 3">KCTC 22033</strain>
    </source>
</reference>
<dbReference type="RefSeq" id="WP_168922046.1">
    <property type="nucleotide sequence ID" value="NZ_CP051461.1"/>
</dbReference>
<keyword evidence="1" id="KW-1133">Transmembrane helix</keyword>
<feature type="transmembrane region" description="Helical" evidence="1">
    <location>
        <begin position="72"/>
        <end position="94"/>
    </location>
</feature>
<name>A0A6H2H8Y8_9BURK</name>
<dbReference type="GO" id="GO:0015385">
    <property type="term" value="F:sodium:proton antiporter activity"/>
    <property type="evidence" value="ECO:0007669"/>
    <property type="project" value="TreeGrafter"/>
</dbReference>
<keyword evidence="1" id="KW-0812">Transmembrane</keyword>
<keyword evidence="1" id="KW-0472">Membrane</keyword>
<gene>
    <name evidence="2" type="primary">mnhG1</name>
    <name evidence="2" type="ORF">HC248_01630</name>
</gene>
<dbReference type="InterPro" id="IPR005133">
    <property type="entry name" value="PhaG_MnhG_YufB"/>
</dbReference>
<dbReference type="PANTHER" id="PTHR34703">
    <property type="entry name" value="ANTIPORTER SUBUNIT MNHG2-RELATED"/>
    <property type="match status" value="1"/>
</dbReference>
<dbReference type="PANTHER" id="PTHR34703:SF1">
    <property type="entry name" value="ANTIPORTER SUBUNIT MNHG2-RELATED"/>
    <property type="match status" value="1"/>
</dbReference>
<dbReference type="AlphaFoldDB" id="A0A6H2H8Y8"/>
<evidence type="ECO:0000313" key="3">
    <source>
        <dbReference type="Proteomes" id="UP000502041"/>
    </source>
</evidence>
<dbReference type="Proteomes" id="UP000502041">
    <property type="component" value="Chromosome"/>
</dbReference>
<dbReference type="KEGG" id="pvac:HC248_01630"/>
<dbReference type="EMBL" id="CP051461">
    <property type="protein sequence ID" value="QJC56325.1"/>
    <property type="molecule type" value="Genomic_DNA"/>
</dbReference>
<feature type="transmembrane region" description="Helical" evidence="1">
    <location>
        <begin position="12"/>
        <end position="32"/>
    </location>
</feature>
<feature type="transmembrane region" description="Helical" evidence="1">
    <location>
        <begin position="44"/>
        <end position="66"/>
    </location>
</feature>
<keyword evidence="3" id="KW-1185">Reference proteome</keyword>
<organism evidence="2 3">
    <name type="scientific">Polaromonas vacuolata</name>
    <dbReference type="NCBI Taxonomy" id="37448"/>
    <lineage>
        <taxon>Bacteria</taxon>
        <taxon>Pseudomonadati</taxon>
        <taxon>Pseudomonadota</taxon>
        <taxon>Betaproteobacteria</taxon>
        <taxon>Burkholderiales</taxon>
        <taxon>Comamonadaceae</taxon>
        <taxon>Polaromonas</taxon>
    </lineage>
</organism>
<proteinExistence type="predicted"/>
<protein>
    <submittedName>
        <fullName evidence="2">Na(+)/H(+) antiporter subunit G1</fullName>
    </submittedName>
</protein>
<evidence type="ECO:0000313" key="2">
    <source>
        <dbReference type="EMBL" id="QJC56325.1"/>
    </source>
</evidence>
<accession>A0A6H2H8Y8</accession>
<dbReference type="Pfam" id="PF03334">
    <property type="entry name" value="PhaG_MnhG_YufB"/>
    <property type="match status" value="1"/>
</dbReference>